<reference evidence="2 3" key="1">
    <citation type="submission" date="2019-03" db="EMBL/GenBank/DDBJ databases">
        <title>Rhodobacteraceae bacterium SM1902, a new member of the family Rhodobacteraceae isolated from Yantai.</title>
        <authorList>
            <person name="Sun Y."/>
        </authorList>
    </citation>
    <scope>NUCLEOTIDE SEQUENCE [LARGE SCALE GENOMIC DNA]</scope>
    <source>
        <strain evidence="2 3">SM1902</strain>
    </source>
</reference>
<dbReference type="AlphaFoldDB" id="A0A4R6AR01"/>
<evidence type="ECO:0000256" key="1">
    <source>
        <dbReference type="SAM" id="SignalP"/>
    </source>
</evidence>
<organism evidence="2 3">
    <name type="scientific">Meridianimarinicoccus aquatilis</name>
    <dbReference type="NCBI Taxonomy" id="2552766"/>
    <lineage>
        <taxon>Bacteria</taxon>
        <taxon>Pseudomonadati</taxon>
        <taxon>Pseudomonadota</taxon>
        <taxon>Alphaproteobacteria</taxon>
        <taxon>Rhodobacterales</taxon>
        <taxon>Paracoccaceae</taxon>
        <taxon>Meridianimarinicoccus</taxon>
    </lineage>
</organism>
<dbReference type="Proteomes" id="UP000294562">
    <property type="component" value="Unassembled WGS sequence"/>
</dbReference>
<accession>A0A4R6AR01</accession>
<gene>
    <name evidence="2" type="ORF">E2L05_12535</name>
</gene>
<dbReference type="OrthoDB" id="108782at2"/>
<evidence type="ECO:0000313" key="2">
    <source>
        <dbReference type="EMBL" id="TDL86921.1"/>
    </source>
</evidence>
<evidence type="ECO:0000313" key="3">
    <source>
        <dbReference type="Proteomes" id="UP000294562"/>
    </source>
</evidence>
<protein>
    <submittedName>
        <fullName evidence="2">DUF2950 family protein</fullName>
    </submittedName>
</protein>
<proteinExistence type="predicted"/>
<dbReference type="InterPro" id="IPR021556">
    <property type="entry name" value="DUF2950"/>
</dbReference>
<dbReference type="EMBL" id="SMZO01000027">
    <property type="protein sequence ID" value="TDL86921.1"/>
    <property type="molecule type" value="Genomic_DNA"/>
</dbReference>
<dbReference type="RefSeq" id="WP_133343253.1">
    <property type="nucleotide sequence ID" value="NZ_SMZO01000027.1"/>
</dbReference>
<keyword evidence="3" id="KW-1185">Reference proteome</keyword>
<sequence>MTGIFQVVRLVCASTVLTTTSAFAEPANFPTPQDALEGFVAALNTPIGGGGILAVLGEDARDIVDTGDKNQNAANRAEMLELYAEGYRFLPDGDGRVTILFGAESWPFPIPIVRSEGVWHFDVDAGREELAAREIGLNELEVMDLLRAYVAVQADYRSVDHDGDGVMEFASHILSTEPGKRDGLFWMGAQSPMGARIARAAFEGYSDGNTDFPPEPLHGYYFQMLNAQGSNAPGGEMTYLVNGNQVSGHAMMAVPAAYGQTGINTFLISENGVLLQTDLGEETLAIAARIDAFDPGPDWVPAD</sequence>
<feature type="chain" id="PRO_5020767917" evidence="1">
    <location>
        <begin position="25"/>
        <end position="303"/>
    </location>
</feature>
<dbReference type="Pfam" id="PF11453">
    <property type="entry name" value="DUF2950"/>
    <property type="match status" value="1"/>
</dbReference>
<name>A0A4R6AR01_9RHOB</name>
<feature type="signal peptide" evidence="1">
    <location>
        <begin position="1"/>
        <end position="24"/>
    </location>
</feature>
<comment type="caution">
    <text evidence="2">The sequence shown here is derived from an EMBL/GenBank/DDBJ whole genome shotgun (WGS) entry which is preliminary data.</text>
</comment>
<keyword evidence="1" id="KW-0732">Signal</keyword>